<gene>
    <name evidence="5" type="ORF">A2866_05850</name>
</gene>
<sequence>MKTKKNGFSKEKPNGFAKKPSICIIGPGVVGQATGKVFAQLGYKTAFLGGNEEKRKKLKEEGYVTYDRNELFDGLYDFDISFFTVPTPTIDGKISLLALTSAAIDLGKRLAKAPKKYHLAVVKSTVPPGTTESLVIPLIEKYSKRKVGKDFGVCMNPEYLREKTAFEDSLRPWIILIGQYDKRSGDLLERAYEKFTCPIFRSTLREAEMQKYIHNLFNAVKISFFNEMRQVGKKIGADPEKIFAYTVLSCEGIWNPKYGTKDFGPFSGSCLPKDTKAFLEWGKNNKFDLPLLESAIKVNRELQKNGERTQKYIGLEL</sequence>
<dbReference type="EMBL" id="MFZI01000009">
    <property type="protein sequence ID" value="OGK22071.1"/>
    <property type="molecule type" value="Genomic_DNA"/>
</dbReference>
<dbReference type="PIRSF" id="PIRSF000124">
    <property type="entry name" value="UDPglc_GDPman_dh"/>
    <property type="match status" value="1"/>
</dbReference>
<dbReference type="GO" id="GO:0051287">
    <property type="term" value="F:NAD binding"/>
    <property type="evidence" value="ECO:0007669"/>
    <property type="project" value="InterPro"/>
</dbReference>
<evidence type="ECO:0000256" key="2">
    <source>
        <dbReference type="PIRNR" id="PIRNR000124"/>
    </source>
</evidence>
<dbReference type="Gene3D" id="3.40.50.720">
    <property type="entry name" value="NAD(P)-binding Rossmann-like Domain"/>
    <property type="match status" value="1"/>
</dbReference>
<feature type="domain" description="UDP-glucose/GDP-mannose dehydrogenase dimerisation" evidence="3">
    <location>
        <begin position="205"/>
        <end position="300"/>
    </location>
</feature>
<comment type="caution">
    <text evidence="5">The sequence shown here is derived from an EMBL/GenBank/DDBJ whole genome shotgun (WGS) entry which is preliminary data.</text>
</comment>
<dbReference type="InterPro" id="IPR036291">
    <property type="entry name" value="NAD(P)-bd_dom_sf"/>
</dbReference>
<dbReference type="PIRSF" id="PIRSF500136">
    <property type="entry name" value="UDP_ManNAc_DH"/>
    <property type="match status" value="1"/>
</dbReference>
<dbReference type="PANTHER" id="PTHR43750">
    <property type="entry name" value="UDP-GLUCOSE 6-DEHYDROGENASE TUAD"/>
    <property type="match status" value="1"/>
</dbReference>
<dbReference type="SUPFAM" id="SSF48179">
    <property type="entry name" value="6-phosphogluconate dehydrogenase C-terminal domain-like"/>
    <property type="match status" value="1"/>
</dbReference>
<dbReference type="Pfam" id="PF03721">
    <property type="entry name" value="UDPG_MGDP_dh_N"/>
    <property type="match status" value="1"/>
</dbReference>
<accession>A0A1F7GTE7</accession>
<dbReference type="InterPro" id="IPR017476">
    <property type="entry name" value="UDP-Glc/GDP-Man"/>
</dbReference>
<dbReference type="GO" id="GO:0016628">
    <property type="term" value="F:oxidoreductase activity, acting on the CH-CH group of donors, NAD or NADP as acceptor"/>
    <property type="evidence" value="ECO:0007669"/>
    <property type="project" value="InterPro"/>
</dbReference>
<organism evidence="5 6">
    <name type="scientific">Candidatus Roizmanbacteria bacterium RIFCSPHIGHO2_01_FULL_39_8</name>
    <dbReference type="NCBI Taxonomy" id="1802033"/>
    <lineage>
        <taxon>Bacteria</taxon>
        <taxon>Candidatus Roizmaniibacteriota</taxon>
    </lineage>
</organism>
<reference evidence="5 6" key="1">
    <citation type="journal article" date="2016" name="Nat. Commun.">
        <title>Thousands of microbial genomes shed light on interconnected biogeochemical processes in an aquifer system.</title>
        <authorList>
            <person name="Anantharaman K."/>
            <person name="Brown C.T."/>
            <person name="Hug L.A."/>
            <person name="Sharon I."/>
            <person name="Castelle C.J."/>
            <person name="Probst A.J."/>
            <person name="Thomas B.C."/>
            <person name="Singh A."/>
            <person name="Wilkins M.J."/>
            <person name="Karaoz U."/>
            <person name="Brodie E.L."/>
            <person name="Williams K.H."/>
            <person name="Hubbard S.S."/>
            <person name="Banfield J.F."/>
        </authorList>
    </citation>
    <scope>NUCLEOTIDE SEQUENCE [LARGE SCALE GENOMIC DNA]</scope>
</reference>
<dbReference type="GO" id="GO:0000271">
    <property type="term" value="P:polysaccharide biosynthetic process"/>
    <property type="evidence" value="ECO:0007669"/>
    <property type="project" value="InterPro"/>
</dbReference>
<dbReference type="InterPro" id="IPR008927">
    <property type="entry name" value="6-PGluconate_DH-like_C_sf"/>
</dbReference>
<dbReference type="InterPro" id="IPR028359">
    <property type="entry name" value="UDP_ManNAc/GlcNAc_DH"/>
</dbReference>
<protein>
    <recommendedName>
        <fullName evidence="7">UDP-glucose/GDP-mannose dehydrogenase dimerisation domain-containing protein</fullName>
    </recommendedName>
</protein>
<dbReference type="PANTHER" id="PTHR43750:SF3">
    <property type="entry name" value="UDP-GLUCOSE 6-DEHYDROGENASE TUAD"/>
    <property type="match status" value="1"/>
</dbReference>
<comment type="similarity">
    <text evidence="1 2">Belongs to the UDP-glucose/GDP-mannose dehydrogenase family.</text>
</comment>
<dbReference type="AlphaFoldDB" id="A0A1F7GTE7"/>
<dbReference type="GO" id="GO:0016616">
    <property type="term" value="F:oxidoreductase activity, acting on the CH-OH group of donors, NAD or NADP as acceptor"/>
    <property type="evidence" value="ECO:0007669"/>
    <property type="project" value="InterPro"/>
</dbReference>
<dbReference type="InterPro" id="IPR013328">
    <property type="entry name" value="6PGD_dom2"/>
</dbReference>
<proteinExistence type="inferred from homology"/>
<dbReference type="Gene3D" id="1.10.1040.10">
    <property type="entry name" value="N-(1-d-carboxylethyl)-l-norvaline Dehydrogenase, domain 2"/>
    <property type="match status" value="1"/>
</dbReference>
<dbReference type="InterPro" id="IPR014026">
    <property type="entry name" value="UDP-Glc/GDP-Man_DH_dimer"/>
</dbReference>
<evidence type="ECO:0000259" key="4">
    <source>
        <dbReference type="Pfam" id="PF03721"/>
    </source>
</evidence>
<dbReference type="InterPro" id="IPR001732">
    <property type="entry name" value="UDP-Glc/GDP-Man_DH_N"/>
</dbReference>
<dbReference type="Pfam" id="PF00984">
    <property type="entry name" value="UDPG_MGDP_dh"/>
    <property type="match status" value="1"/>
</dbReference>
<dbReference type="Proteomes" id="UP000177026">
    <property type="component" value="Unassembled WGS sequence"/>
</dbReference>
<name>A0A1F7GTE7_9BACT</name>
<evidence type="ECO:0000259" key="3">
    <source>
        <dbReference type="Pfam" id="PF00984"/>
    </source>
</evidence>
<evidence type="ECO:0008006" key="7">
    <source>
        <dbReference type="Google" id="ProtNLM"/>
    </source>
</evidence>
<evidence type="ECO:0000313" key="6">
    <source>
        <dbReference type="Proteomes" id="UP000177026"/>
    </source>
</evidence>
<evidence type="ECO:0000256" key="1">
    <source>
        <dbReference type="ARBA" id="ARBA00006601"/>
    </source>
</evidence>
<dbReference type="SUPFAM" id="SSF51735">
    <property type="entry name" value="NAD(P)-binding Rossmann-fold domains"/>
    <property type="match status" value="1"/>
</dbReference>
<evidence type="ECO:0000313" key="5">
    <source>
        <dbReference type="EMBL" id="OGK22071.1"/>
    </source>
</evidence>
<feature type="domain" description="UDP-glucose/GDP-mannose dehydrogenase N-terminal" evidence="4">
    <location>
        <begin position="76"/>
        <end position="189"/>
    </location>
</feature>